<dbReference type="SMART" id="SM00530">
    <property type="entry name" value="HTH_XRE"/>
    <property type="match status" value="1"/>
</dbReference>
<dbReference type="InterPro" id="IPR001387">
    <property type="entry name" value="Cro/C1-type_HTH"/>
</dbReference>
<accession>A0A643LRX7</accession>
<protein>
    <submittedName>
        <fullName evidence="3">Helix-turn-helix transcriptional regulator</fullName>
    </submittedName>
</protein>
<dbReference type="Pfam" id="PF01381">
    <property type="entry name" value="HTH_3"/>
    <property type="match status" value="1"/>
</dbReference>
<dbReference type="AlphaFoldDB" id="A0A643LRX7"/>
<proteinExistence type="predicted"/>
<dbReference type="Gene3D" id="1.10.260.40">
    <property type="entry name" value="lambda repressor-like DNA-binding domains"/>
    <property type="match status" value="1"/>
</dbReference>
<dbReference type="GO" id="GO:0003677">
    <property type="term" value="F:DNA binding"/>
    <property type="evidence" value="ECO:0007669"/>
    <property type="project" value="UniProtKB-KW"/>
</dbReference>
<dbReference type="RefSeq" id="WP_016090298.1">
    <property type="nucleotide sequence ID" value="NZ_CP011349.1"/>
</dbReference>
<evidence type="ECO:0000313" key="3">
    <source>
        <dbReference type="EMBL" id="KAB1348762.1"/>
    </source>
</evidence>
<feature type="domain" description="HTH cro/C1-type" evidence="2">
    <location>
        <begin position="9"/>
        <end position="63"/>
    </location>
</feature>
<dbReference type="EMBL" id="VLPO01000053">
    <property type="protein sequence ID" value="KAB1348762.1"/>
    <property type="molecule type" value="Genomic_DNA"/>
</dbReference>
<gene>
    <name evidence="3" type="ORF">FPG91_24620</name>
</gene>
<sequence length="194" mass="22166">MQENIGKVIKEIRKAKGISAFVLGEMIGVSQQAISQYENGKRKISFEVLNNIAKALNVPMDTFLFVNHEAIEQKIAERGVEALEKEPSLFNDKTAKGLLKLSDDLNFFESFLESLGYHKETLNTNGEYHLNLSPTSTNQITDTETNEHVILSGREYLEFYERISRVIDFEFNELKRKKDSTNAINQLFGQDELL</sequence>
<evidence type="ECO:0000256" key="1">
    <source>
        <dbReference type="ARBA" id="ARBA00023125"/>
    </source>
</evidence>
<dbReference type="KEGG" id="bthy:AQ980_00280"/>
<name>A0A643LRX7_BACTU</name>
<reference evidence="3" key="1">
    <citation type="submission" date="2019-07" db="EMBL/GenBank/DDBJ databases">
        <title>Draft genome sequence of Bacillus thuringiensis strain PT02.</title>
        <authorList>
            <person name="Nguyen H."/>
            <person name="Nguyen L.N."/>
            <person name="Nguyen H.T.T."/>
            <person name="Nguyen D.V."/>
            <person name="Le H.T.T."/>
        </authorList>
    </citation>
    <scope>NUCLEOTIDE SEQUENCE</scope>
    <source>
        <strain evidence="3">PT02</strain>
    </source>
</reference>
<dbReference type="PANTHER" id="PTHR46558:SF4">
    <property type="entry name" value="DNA-BIDING PHAGE PROTEIN"/>
    <property type="match status" value="1"/>
</dbReference>
<dbReference type="PROSITE" id="PS50943">
    <property type="entry name" value="HTH_CROC1"/>
    <property type="match status" value="1"/>
</dbReference>
<dbReference type="PANTHER" id="PTHR46558">
    <property type="entry name" value="TRACRIPTIONAL REGULATORY PROTEIN-RELATED-RELATED"/>
    <property type="match status" value="1"/>
</dbReference>
<dbReference type="CDD" id="cd00093">
    <property type="entry name" value="HTH_XRE"/>
    <property type="match status" value="1"/>
</dbReference>
<dbReference type="SUPFAM" id="SSF47413">
    <property type="entry name" value="lambda repressor-like DNA-binding domains"/>
    <property type="match status" value="1"/>
</dbReference>
<dbReference type="InterPro" id="IPR010982">
    <property type="entry name" value="Lambda_DNA-bd_dom_sf"/>
</dbReference>
<comment type="caution">
    <text evidence="3">The sequence shown here is derived from an EMBL/GenBank/DDBJ whole genome shotgun (WGS) entry which is preliminary data.</text>
</comment>
<organism evidence="3">
    <name type="scientific">Bacillus thuringiensis</name>
    <dbReference type="NCBI Taxonomy" id="1428"/>
    <lineage>
        <taxon>Bacteria</taxon>
        <taxon>Bacillati</taxon>
        <taxon>Bacillota</taxon>
        <taxon>Bacilli</taxon>
        <taxon>Bacillales</taxon>
        <taxon>Bacillaceae</taxon>
        <taxon>Bacillus</taxon>
        <taxon>Bacillus cereus group</taxon>
    </lineage>
</organism>
<keyword evidence="1" id="KW-0238">DNA-binding</keyword>
<evidence type="ECO:0000259" key="2">
    <source>
        <dbReference type="PROSITE" id="PS50943"/>
    </source>
</evidence>